<comment type="caution">
    <text evidence="2">The sequence shown here is derived from an EMBL/GenBank/DDBJ whole genome shotgun (WGS) entry which is preliminary data.</text>
</comment>
<feature type="signal peptide" evidence="1">
    <location>
        <begin position="1"/>
        <end position="25"/>
    </location>
</feature>
<proteinExistence type="predicted"/>
<dbReference type="EMBL" id="VDFR01000106">
    <property type="protein sequence ID" value="TNC41297.1"/>
    <property type="molecule type" value="Genomic_DNA"/>
</dbReference>
<evidence type="ECO:0000313" key="2">
    <source>
        <dbReference type="EMBL" id="TNC41297.1"/>
    </source>
</evidence>
<dbReference type="Proteomes" id="UP000306740">
    <property type="component" value="Unassembled WGS sequence"/>
</dbReference>
<dbReference type="RefSeq" id="WP_139086803.1">
    <property type="nucleotide sequence ID" value="NZ_VDFR01000011.1"/>
</dbReference>
<dbReference type="AlphaFoldDB" id="A0A5C4MEB3"/>
<protein>
    <submittedName>
        <fullName evidence="2">Uncharacterized protein</fullName>
    </submittedName>
</protein>
<dbReference type="EMBL" id="VDFR01000011">
    <property type="protein sequence ID" value="TNC50920.1"/>
    <property type="molecule type" value="Genomic_DNA"/>
</dbReference>
<keyword evidence="1" id="KW-0732">Signal</keyword>
<evidence type="ECO:0000256" key="1">
    <source>
        <dbReference type="SAM" id="SignalP"/>
    </source>
</evidence>
<evidence type="ECO:0000313" key="4">
    <source>
        <dbReference type="Proteomes" id="UP000306740"/>
    </source>
</evidence>
<gene>
    <name evidence="3" type="ORF">FHE65_02795</name>
    <name evidence="2" type="ORF">FHE65_22435</name>
</gene>
<accession>A0A5C4MEB3</accession>
<sequence length="213" mass="21911">MSIRTRLAGLSAVGALMIGSLVATAAPASAVPVTLPISGTTTVAKQNATLQIPEGAELTGDFQFGPPISVTGDLKIPTINAHIRLLGIPGLGDTTSTVNIVQTRPAAATVGNDGIVVVDVAFRLDVPRVSSDLLPFLNIVRSGCRTGEVTTTLRSTDPFSLTEPVNLVGEFTIPGFQGCGFKIGPTSGRDFLLTQLLSGGGNQMSLKAGPIQF</sequence>
<evidence type="ECO:0000313" key="3">
    <source>
        <dbReference type="EMBL" id="TNC50920.1"/>
    </source>
</evidence>
<organism evidence="2 4">
    <name type="scientific">Mumia zhuanghuii</name>
    <dbReference type="NCBI Taxonomy" id="2585211"/>
    <lineage>
        <taxon>Bacteria</taxon>
        <taxon>Bacillati</taxon>
        <taxon>Actinomycetota</taxon>
        <taxon>Actinomycetes</taxon>
        <taxon>Propionibacteriales</taxon>
        <taxon>Nocardioidaceae</taxon>
        <taxon>Mumia</taxon>
    </lineage>
</organism>
<dbReference type="OrthoDB" id="4863392at2"/>
<name>A0A5C4MEB3_9ACTN</name>
<feature type="chain" id="PRO_5038242823" evidence="1">
    <location>
        <begin position="26"/>
        <end position="213"/>
    </location>
</feature>
<reference evidence="2 4" key="1">
    <citation type="submission" date="2019-05" db="EMBL/GenBank/DDBJ databases">
        <title>Mumia sp. nov., isolated from the intestinal contents of plateau pika (Ochotona curzoniae) in the Qinghai-Tibet plateau of China.</title>
        <authorList>
            <person name="Tian Z."/>
        </authorList>
    </citation>
    <scope>NUCLEOTIDE SEQUENCE [LARGE SCALE GENOMIC DNA]</scope>
    <source>
        <strain evidence="4">527</strain>
        <strain evidence="2">Z527</strain>
    </source>
</reference>